<dbReference type="EnsemblMetazoa" id="CJA34649.1">
    <property type="protein sequence ID" value="CJA34649.1"/>
    <property type="gene ID" value="WBGene00210496"/>
</dbReference>
<feature type="transmembrane region" description="Helical" evidence="1">
    <location>
        <begin position="20"/>
        <end position="46"/>
    </location>
</feature>
<proteinExistence type="predicted"/>
<keyword evidence="3" id="KW-1185">Reference proteome</keyword>
<evidence type="ECO:0000313" key="3">
    <source>
        <dbReference type="Proteomes" id="UP000005237"/>
    </source>
</evidence>
<dbReference type="AlphaFoldDB" id="A0A8R1IPZ0"/>
<keyword evidence="1" id="KW-0812">Transmembrane</keyword>
<name>A0A8R1IPZ0_CAEJA</name>
<accession>A0A8R1IPZ0</accession>
<evidence type="ECO:0000313" key="2">
    <source>
        <dbReference type="EnsemblMetazoa" id="CJA34649.1"/>
    </source>
</evidence>
<protein>
    <submittedName>
        <fullName evidence="2">Uncharacterized protein</fullName>
    </submittedName>
</protein>
<sequence length="126" mass="14976">MNDTHLRFPRFFLALRQFPYSVLFVFVFPFIVIFIVVAFASLLLLARKSNYTKLKSVFSRLSLLPLPALRARRAPGCREEKEKRPCRENRPCYLLEQHGQTLGRFRRGLHVTNNTWEKNIRMTMFL</sequence>
<evidence type="ECO:0000256" key="1">
    <source>
        <dbReference type="SAM" id="Phobius"/>
    </source>
</evidence>
<reference evidence="2" key="2">
    <citation type="submission" date="2022-06" db="UniProtKB">
        <authorList>
            <consortium name="EnsemblMetazoa"/>
        </authorList>
    </citation>
    <scope>IDENTIFICATION</scope>
    <source>
        <strain evidence="2">DF5081</strain>
    </source>
</reference>
<dbReference type="Proteomes" id="UP000005237">
    <property type="component" value="Unassembled WGS sequence"/>
</dbReference>
<keyword evidence="1" id="KW-1133">Transmembrane helix</keyword>
<organism evidence="2 3">
    <name type="scientific">Caenorhabditis japonica</name>
    <dbReference type="NCBI Taxonomy" id="281687"/>
    <lineage>
        <taxon>Eukaryota</taxon>
        <taxon>Metazoa</taxon>
        <taxon>Ecdysozoa</taxon>
        <taxon>Nematoda</taxon>
        <taxon>Chromadorea</taxon>
        <taxon>Rhabditida</taxon>
        <taxon>Rhabditina</taxon>
        <taxon>Rhabditomorpha</taxon>
        <taxon>Rhabditoidea</taxon>
        <taxon>Rhabditidae</taxon>
        <taxon>Peloderinae</taxon>
        <taxon>Caenorhabditis</taxon>
    </lineage>
</organism>
<reference evidence="3" key="1">
    <citation type="submission" date="2010-08" db="EMBL/GenBank/DDBJ databases">
        <authorList>
            <consortium name="Caenorhabditis japonica Sequencing Consortium"/>
            <person name="Wilson R.K."/>
        </authorList>
    </citation>
    <scope>NUCLEOTIDE SEQUENCE [LARGE SCALE GENOMIC DNA]</scope>
    <source>
        <strain evidence="3">DF5081</strain>
    </source>
</reference>
<keyword evidence="1" id="KW-0472">Membrane</keyword>